<dbReference type="SUPFAM" id="SSF81383">
    <property type="entry name" value="F-box domain"/>
    <property type="match status" value="1"/>
</dbReference>
<dbReference type="Gramene" id="RZC56783">
    <property type="protein sequence ID" value="RZC56783"/>
    <property type="gene ID" value="C5167_015645"/>
</dbReference>
<evidence type="ECO:0000313" key="3">
    <source>
        <dbReference type="Proteomes" id="UP000316621"/>
    </source>
</evidence>
<dbReference type="InterPro" id="IPR050796">
    <property type="entry name" value="SCF_F-box_component"/>
</dbReference>
<dbReference type="AlphaFoldDB" id="A0A4Y7J6L9"/>
<gene>
    <name evidence="2" type="ORF">C5167_015645</name>
</gene>
<evidence type="ECO:0000259" key="1">
    <source>
        <dbReference type="Pfam" id="PF08268"/>
    </source>
</evidence>
<dbReference type="Pfam" id="PF08268">
    <property type="entry name" value="FBA_3"/>
    <property type="match status" value="1"/>
</dbReference>
<keyword evidence="3" id="KW-1185">Reference proteome</keyword>
<dbReference type="InterPro" id="IPR036047">
    <property type="entry name" value="F-box-like_dom_sf"/>
</dbReference>
<feature type="domain" description="F-box associated beta-propeller type 3" evidence="1">
    <location>
        <begin position="197"/>
        <end position="271"/>
    </location>
</feature>
<accession>A0A4Y7J6L9</accession>
<sequence length="449" mass="51013">MEMAAKEMRNLRKNKMRLSRENKIRRAKDMNDHAAAYYPVEMTSKEIRALRKNKLRMSRQNNMKIPRQKKITRVKEMTHIDDAAAQPHLPEEMNIDADAPPAPTPYLPEEMNIDAAAAPTPVPYLPEEMNIDAAAASPYLAEELVIENILTRLPFRTLSQYSCISKLWCNSISNDAHFAKTHFAHNKNQVRKYGSGRNYVSIINPIRREILSLPYQYPNDGGECQYLCHGFGFDSSTDEYKLVIIFTSKDIEEYFISMVFTLGTRSWRKSVTSVAQISPPPGCSPFPSRLVTRRAATLCGGDLFWKITAKGAVEEEATVVTHNHTEEVRDNNNRIGMLLSFNIHKEKIQFVQLPAECNVTAPMPTTMNVVVEHHLLEHKGYPCVAQSEKAMACCCPDGQSRETRRYYDTKVPKSQKNNPPAGWLSTERESMCLPFLPSLQAPVLRVIHV</sequence>
<dbReference type="PANTHER" id="PTHR31672:SF13">
    <property type="entry name" value="F-BOX PROTEIN CPR30-LIKE"/>
    <property type="match status" value="1"/>
</dbReference>
<proteinExistence type="predicted"/>
<organism evidence="2 3">
    <name type="scientific">Papaver somniferum</name>
    <name type="common">Opium poppy</name>
    <dbReference type="NCBI Taxonomy" id="3469"/>
    <lineage>
        <taxon>Eukaryota</taxon>
        <taxon>Viridiplantae</taxon>
        <taxon>Streptophyta</taxon>
        <taxon>Embryophyta</taxon>
        <taxon>Tracheophyta</taxon>
        <taxon>Spermatophyta</taxon>
        <taxon>Magnoliopsida</taxon>
        <taxon>Ranunculales</taxon>
        <taxon>Papaveraceae</taxon>
        <taxon>Papaveroideae</taxon>
        <taxon>Papaver</taxon>
    </lineage>
</organism>
<reference evidence="2 3" key="1">
    <citation type="journal article" date="2018" name="Science">
        <title>The opium poppy genome and morphinan production.</title>
        <authorList>
            <person name="Guo L."/>
            <person name="Winzer T."/>
            <person name="Yang X."/>
            <person name="Li Y."/>
            <person name="Ning Z."/>
            <person name="He Z."/>
            <person name="Teodor R."/>
            <person name="Lu Y."/>
            <person name="Bowser T.A."/>
            <person name="Graham I.A."/>
            <person name="Ye K."/>
        </authorList>
    </citation>
    <scope>NUCLEOTIDE SEQUENCE [LARGE SCALE GENOMIC DNA]</scope>
    <source>
        <strain evidence="3">cv. HN1</strain>
        <tissue evidence="2">Leaves</tissue>
    </source>
</reference>
<dbReference type="PANTHER" id="PTHR31672">
    <property type="entry name" value="BNACNNG10540D PROTEIN"/>
    <property type="match status" value="1"/>
</dbReference>
<dbReference type="InterPro" id="IPR013187">
    <property type="entry name" value="F-box-assoc_dom_typ3"/>
</dbReference>
<dbReference type="EMBL" id="CM010717">
    <property type="protein sequence ID" value="RZC56783.1"/>
    <property type="molecule type" value="Genomic_DNA"/>
</dbReference>
<name>A0A4Y7J6L9_PAPSO</name>
<evidence type="ECO:0000313" key="2">
    <source>
        <dbReference type="EMBL" id="RZC56783.1"/>
    </source>
</evidence>
<protein>
    <recommendedName>
        <fullName evidence="1">F-box associated beta-propeller type 3 domain-containing protein</fullName>
    </recommendedName>
</protein>
<dbReference type="Proteomes" id="UP000316621">
    <property type="component" value="Chromosome 3"/>
</dbReference>